<dbReference type="InterPro" id="IPR029056">
    <property type="entry name" value="Ribokinase-like"/>
</dbReference>
<dbReference type="Proteomes" id="UP001157439">
    <property type="component" value="Unassembled WGS sequence"/>
</dbReference>
<name>A0AA37TK95_9GAMM</name>
<evidence type="ECO:0000256" key="2">
    <source>
        <dbReference type="ARBA" id="ARBA00022777"/>
    </source>
</evidence>
<comment type="caution">
    <text evidence="4">The sequence shown here is derived from an EMBL/GenBank/DDBJ whole genome shotgun (WGS) entry which is preliminary data.</text>
</comment>
<dbReference type="SUPFAM" id="SSF53613">
    <property type="entry name" value="Ribokinase-like"/>
    <property type="match status" value="1"/>
</dbReference>
<dbReference type="PROSITE" id="PS00584">
    <property type="entry name" value="PFKB_KINASES_2"/>
    <property type="match status" value="1"/>
</dbReference>
<protein>
    <submittedName>
        <fullName evidence="4">Ribokinase</fullName>
    </submittedName>
</protein>
<sequence>MASLLVVANLNCDRVIKLDSALTNGGRHRFQQSARRLGGGAANTGIGLVWAGHQVQLVCQLGNDQASDWALQQAGEYGLEFHQITRHSDAGGELLLLLDPSGERTIVRPVVAPYKLGDAPNFEHFQAVYFNSQASNQAQWAQLALSKTTVVGQYNAQQSQLPCHYLVASKSDMNLAPQHDHWAFAKQYAGESLQALVLTDGCKGATLYTETTQHHCQAIDCEVVDTTGAGDTFAAGFIHSLIAQQPLPQALEIACEWAQCALKTASSIPGEALQTYLTSSQS</sequence>
<organism evidence="4 5">
    <name type="scientific">Paraferrimonas haliotis</name>
    <dbReference type="NCBI Taxonomy" id="2013866"/>
    <lineage>
        <taxon>Bacteria</taxon>
        <taxon>Pseudomonadati</taxon>
        <taxon>Pseudomonadota</taxon>
        <taxon>Gammaproteobacteria</taxon>
        <taxon>Alteromonadales</taxon>
        <taxon>Ferrimonadaceae</taxon>
        <taxon>Paraferrimonas</taxon>
    </lineage>
</organism>
<evidence type="ECO:0000313" key="5">
    <source>
        <dbReference type="Proteomes" id="UP001157439"/>
    </source>
</evidence>
<proteinExistence type="predicted"/>
<keyword evidence="5" id="KW-1185">Reference proteome</keyword>
<keyword evidence="1" id="KW-0808">Transferase</keyword>
<feature type="domain" description="Carbohydrate kinase PfkB" evidence="3">
    <location>
        <begin position="1"/>
        <end position="268"/>
    </location>
</feature>
<dbReference type="GO" id="GO:0016301">
    <property type="term" value="F:kinase activity"/>
    <property type="evidence" value="ECO:0007669"/>
    <property type="project" value="UniProtKB-KW"/>
</dbReference>
<reference evidence="4 5" key="1">
    <citation type="journal article" date="2014" name="Int. J. Syst. Evol. Microbiol.">
        <title>Complete genome sequence of Corynebacterium casei LMG S-19264T (=DSM 44701T), isolated from a smear-ripened cheese.</title>
        <authorList>
            <consortium name="US DOE Joint Genome Institute (JGI-PGF)"/>
            <person name="Walter F."/>
            <person name="Albersmeier A."/>
            <person name="Kalinowski J."/>
            <person name="Ruckert C."/>
        </authorList>
    </citation>
    <scope>NUCLEOTIDE SEQUENCE [LARGE SCALE GENOMIC DNA]</scope>
    <source>
        <strain evidence="4 5">NBRC 112785</strain>
    </source>
</reference>
<evidence type="ECO:0000259" key="3">
    <source>
        <dbReference type="Pfam" id="PF00294"/>
    </source>
</evidence>
<dbReference type="InterPro" id="IPR011611">
    <property type="entry name" value="PfkB_dom"/>
</dbReference>
<dbReference type="AlphaFoldDB" id="A0AA37TK95"/>
<dbReference type="PANTHER" id="PTHR10584:SF166">
    <property type="entry name" value="RIBOKINASE"/>
    <property type="match status" value="1"/>
</dbReference>
<gene>
    <name evidence="4" type="ORF">GCM10007894_01150</name>
</gene>
<dbReference type="Pfam" id="PF00294">
    <property type="entry name" value="PfkB"/>
    <property type="match status" value="1"/>
</dbReference>
<dbReference type="EMBL" id="BSPO01000001">
    <property type="protein sequence ID" value="GLS82138.1"/>
    <property type="molecule type" value="Genomic_DNA"/>
</dbReference>
<dbReference type="InterPro" id="IPR002173">
    <property type="entry name" value="Carboh/pur_kinase_PfkB_CS"/>
</dbReference>
<accession>A0AA37TK95</accession>
<dbReference type="PANTHER" id="PTHR10584">
    <property type="entry name" value="SUGAR KINASE"/>
    <property type="match status" value="1"/>
</dbReference>
<keyword evidence="2" id="KW-0418">Kinase</keyword>
<dbReference type="Gene3D" id="3.40.1190.20">
    <property type="match status" value="1"/>
</dbReference>
<evidence type="ECO:0000313" key="4">
    <source>
        <dbReference type="EMBL" id="GLS82138.1"/>
    </source>
</evidence>
<dbReference type="RefSeq" id="WP_095500155.1">
    <property type="nucleotide sequence ID" value="NZ_BSPO01000001.1"/>
</dbReference>
<evidence type="ECO:0000256" key="1">
    <source>
        <dbReference type="ARBA" id="ARBA00022679"/>
    </source>
</evidence>